<evidence type="ECO:0000259" key="1">
    <source>
        <dbReference type="PROSITE" id="PS50404"/>
    </source>
</evidence>
<keyword evidence="3" id="KW-1185">Reference proteome</keyword>
<dbReference type="SUPFAM" id="SSF52833">
    <property type="entry name" value="Thioredoxin-like"/>
    <property type="match status" value="1"/>
</dbReference>
<dbReference type="HOGENOM" id="CLU_066075_0_0_1"/>
<organism evidence="2 3">
    <name type="scientific">Ceriporiopsis subvermispora (strain B)</name>
    <name type="common">White-rot fungus</name>
    <name type="synonym">Gelatoporia subvermispora</name>
    <dbReference type="NCBI Taxonomy" id="914234"/>
    <lineage>
        <taxon>Eukaryota</taxon>
        <taxon>Fungi</taxon>
        <taxon>Dikarya</taxon>
        <taxon>Basidiomycota</taxon>
        <taxon>Agaricomycotina</taxon>
        <taxon>Agaricomycetes</taxon>
        <taxon>Polyporales</taxon>
        <taxon>Gelatoporiaceae</taxon>
        <taxon>Gelatoporia</taxon>
    </lineage>
</organism>
<dbReference type="InterPro" id="IPR004045">
    <property type="entry name" value="Glutathione_S-Trfase_N"/>
</dbReference>
<proteinExistence type="predicted"/>
<dbReference type="SFLD" id="SFLDG00358">
    <property type="entry name" value="Main_(cytGST)"/>
    <property type="match status" value="1"/>
</dbReference>
<dbReference type="SUPFAM" id="SSF47616">
    <property type="entry name" value="GST C-terminal domain-like"/>
    <property type="match status" value="1"/>
</dbReference>
<feature type="domain" description="GST N-terminal" evidence="1">
    <location>
        <begin position="3"/>
        <end position="94"/>
    </location>
</feature>
<dbReference type="InterPro" id="IPR040079">
    <property type="entry name" value="Glutathione_S-Trfase"/>
</dbReference>
<evidence type="ECO:0000313" key="2">
    <source>
        <dbReference type="EMBL" id="EMD34653.1"/>
    </source>
</evidence>
<name>M2QCA9_CERS8</name>
<gene>
    <name evidence="2" type="ORF">CERSUDRAFT_86064</name>
</gene>
<dbReference type="STRING" id="914234.M2QCA9"/>
<dbReference type="EMBL" id="KB445802">
    <property type="protein sequence ID" value="EMD34653.1"/>
    <property type="molecule type" value="Genomic_DNA"/>
</dbReference>
<dbReference type="InterPro" id="IPR050983">
    <property type="entry name" value="GST_Omega/HSP26"/>
</dbReference>
<dbReference type="SFLD" id="SFLDS00019">
    <property type="entry name" value="Glutathione_Transferase_(cytos"/>
    <property type="match status" value="1"/>
</dbReference>
<reference evidence="2 3" key="1">
    <citation type="journal article" date="2012" name="Proc. Natl. Acad. Sci. U.S.A.">
        <title>Comparative genomics of Ceriporiopsis subvermispora and Phanerochaete chrysosporium provide insight into selective ligninolysis.</title>
        <authorList>
            <person name="Fernandez-Fueyo E."/>
            <person name="Ruiz-Duenas F.J."/>
            <person name="Ferreira P."/>
            <person name="Floudas D."/>
            <person name="Hibbett D.S."/>
            <person name="Canessa P."/>
            <person name="Larrondo L.F."/>
            <person name="James T.Y."/>
            <person name="Seelenfreund D."/>
            <person name="Lobos S."/>
            <person name="Polanco R."/>
            <person name="Tello M."/>
            <person name="Honda Y."/>
            <person name="Watanabe T."/>
            <person name="Watanabe T."/>
            <person name="Ryu J.S."/>
            <person name="Kubicek C.P."/>
            <person name="Schmoll M."/>
            <person name="Gaskell J."/>
            <person name="Hammel K.E."/>
            <person name="St John F.J."/>
            <person name="Vanden Wymelenberg A."/>
            <person name="Sabat G."/>
            <person name="Splinter BonDurant S."/>
            <person name="Syed K."/>
            <person name="Yadav J.S."/>
            <person name="Doddapaneni H."/>
            <person name="Subramanian V."/>
            <person name="Lavin J.L."/>
            <person name="Oguiza J.A."/>
            <person name="Perez G."/>
            <person name="Pisabarro A.G."/>
            <person name="Ramirez L."/>
            <person name="Santoyo F."/>
            <person name="Master E."/>
            <person name="Coutinho P.M."/>
            <person name="Henrissat B."/>
            <person name="Lombard V."/>
            <person name="Magnuson J.K."/>
            <person name="Kuees U."/>
            <person name="Hori C."/>
            <person name="Igarashi K."/>
            <person name="Samejima M."/>
            <person name="Held B.W."/>
            <person name="Barry K.W."/>
            <person name="LaButti K.M."/>
            <person name="Lapidus A."/>
            <person name="Lindquist E.A."/>
            <person name="Lucas S.M."/>
            <person name="Riley R."/>
            <person name="Salamov A.A."/>
            <person name="Hoffmeister D."/>
            <person name="Schwenk D."/>
            <person name="Hadar Y."/>
            <person name="Yarden O."/>
            <person name="de Vries R.P."/>
            <person name="Wiebenga A."/>
            <person name="Stenlid J."/>
            <person name="Eastwood D."/>
            <person name="Grigoriev I.V."/>
            <person name="Berka R.M."/>
            <person name="Blanchette R.A."/>
            <person name="Kersten P."/>
            <person name="Martinez A.T."/>
            <person name="Vicuna R."/>
            <person name="Cullen D."/>
        </authorList>
    </citation>
    <scope>NUCLEOTIDE SEQUENCE [LARGE SCALE GENOMIC DNA]</scope>
    <source>
        <strain evidence="2 3">B</strain>
    </source>
</reference>
<dbReference type="OrthoDB" id="202840at2759"/>
<dbReference type="PROSITE" id="PS50404">
    <property type="entry name" value="GST_NTER"/>
    <property type="match status" value="1"/>
</dbReference>
<dbReference type="GO" id="GO:0005737">
    <property type="term" value="C:cytoplasm"/>
    <property type="evidence" value="ECO:0007669"/>
    <property type="project" value="TreeGrafter"/>
</dbReference>
<dbReference type="AlphaFoldDB" id="M2QCA9"/>
<sequence>MPEQITLYTAKICPYAHRVELALEEAKAKYTRYEIDLTNKPVWYAPEVNPASKVPAIAYGGPLVPADQPSPESVKIAESLVLLEFVADLFPEAHLLPSNPVLRAKARFFIDAISTKVTGTWYSFFRKGGSPDEFFTGLEVIQALLPPSGFAVGEYSIADAAIAPFLARAWVNLENDTGAWKEGDGATVLATLQSARFARLNQYIQDLEARPNFKATFDKEYIAESFKRRFGNLRAQAQNQQ</sequence>
<dbReference type="Gene3D" id="1.20.1050.10">
    <property type="match status" value="1"/>
</dbReference>
<dbReference type="InterPro" id="IPR036249">
    <property type="entry name" value="Thioredoxin-like_sf"/>
</dbReference>
<accession>M2QCA9</accession>
<dbReference type="Pfam" id="PF13409">
    <property type="entry name" value="GST_N_2"/>
    <property type="match status" value="1"/>
</dbReference>
<protein>
    <recommendedName>
        <fullName evidence="1">GST N-terminal domain-containing protein</fullName>
    </recommendedName>
</protein>
<dbReference type="Proteomes" id="UP000016930">
    <property type="component" value="Unassembled WGS sequence"/>
</dbReference>
<dbReference type="Gene3D" id="3.40.30.10">
    <property type="entry name" value="Glutaredoxin"/>
    <property type="match status" value="1"/>
</dbReference>
<evidence type="ECO:0000313" key="3">
    <source>
        <dbReference type="Proteomes" id="UP000016930"/>
    </source>
</evidence>
<dbReference type="InterPro" id="IPR036282">
    <property type="entry name" value="Glutathione-S-Trfase_C_sf"/>
</dbReference>
<dbReference type="CDD" id="cd00570">
    <property type="entry name" value="GST_N_family"/>
    <property type="match status" value="1"/>
</dbReference>
<dbReference type="PANTHER" id="PTHR43968:SF6">
    <property type="entry name" value="GLUTATHIONE S-TRANSFERASE OMEGA"/>
    <property type="match status" value="1"/>
</dbReference>
<dbReference type="PANTHER" id="PTHR43968">
    <property type="match status" value="1"/>
</dbReference>